<keyword evidence="1" id="KW-0472">Membrane</keyword>
<accession>A0ABX8ZV37</accession>
<evidence type="ECO:0000313" key="3">
    <source>
        <dbReference type="Proteomes" id="UP000824300"/>
    </source>
</evidence>
<gene>
    <name evidence="2" type="ORF">K3162_02225</name>
</gene>
<dbReference type="EMBL" id="CP081296">
    <property type="protein sequence ID" value="QZD92880.1"/>
    <property type="molecule type" value="Genomic_DNA"/>
</dbReference>
<sequence>MQGRTASLLVRIGLFLLLGGIIGLFQLDRASAERPALTAYVPMGLGGEADRERAQQFATSNPELADLATTSLLRHRPVPSSHLSLRAYYLVENDRPEEGGAALTLAAQRGWRDRYTQIMVLASAVANDNGAAAAQRLEALMRGRDEWEIQIAAARQVLEVESARQEFAARFAESPRLSFQMTQLVERDRTLAPDAARAIIHASKLDYQVPCDEVSRIGRHLLIQGEADLALQSWTAGCGSLTEINDYGFVYSDEEVGPFAWQFQRGRGVSTRPGRDDDAVTVVNRSPAARLVASRFALLEPGRHRFRLQSDDQRPSVSRETGETSLIMRCGNRDSGPFLPDQSDEAGVYEFIVPEGCPLQFIALNARRGRVADLKLTKL</sequence>
<evidence type="ECO:0000313" key="2">
    <source>
        <dbReference type="EMBL" id="QZD92880.1"/>
    </source>
</evidence>
<dbReference type="RefSeq" id="WP_221428576.1">
    <property type="nucleotide sequence ID" value="NZ_CP081296.1"/>
</dbReference>
<organism evidence="2 3">
    <name type="scientific">Qipengyuania xiapuensis</name>
    <dbReference type="NCBI Taxonomy" id="2867236"/>
    <lineage>
        <taxon>Bacteria</taxon>
        <taxon>Pseudomonadati</taxon>
        <taxon>Pseudomonadota</taxon>
        <taxon>Alphaproteobacteria</taxon>
        <taxon>Sphingomonadales</taxon>
        <taxon>Erythrobacteraceae</taxon>
        <taxon>Qipengyuania</taxon>
    </lineage>
</organism>
<evidence type="ECO:0000256" key="1">
    <source>
        <dbReference type="SAM" id="Phobius"/>
    </source>
</evidence>
<feature type="transmembrane region" description="Helical" evidence="1">
    <location>
        <begin position="6"/>
        <end position="25"/>
    </location>
</feature>
<dbReference type="Proteomes" id="UP000824300">
    <property type="component" value="Chromosome"/>
</dbReference>
<keyword evidence="1" id="KW-0812">Transmembrane</keyword>
<reference evidence="2 3" key="1">
    <citation type="submission" date="2021-08" db="EMBL/GenBank/DDBJ databases">
        <title>Comparative Genomics Analysis of the Genus Qipengyuania Reveals Extensive Genetic Diversity and Metabolic Versatility, Including the Description of Fifteen Novel Species.</title>
        <authorList>
            <person name="Liu Y."/>
        </authorList>
    </citation>
    <scope>NUCLEOTIDE SEQUENCE [LARGE SCALE GENOMIC DNA]</scope>
    <source>
        <strain evidence="2 3">1NDW3</strain>
    </source>
</reference>
<proteinExistence type="predicted"/>
<protein>
    <submittedName>
        <fullName evidence="2">Uncharacterized protein</fullName>
    </submittedName>
</protein>
<keyword evidence="3" id="KW-1185">Reference proteome</keyword>
<keyword evidence="1" id="KW-1133">Transmembrane helix</keyword>
<name>A0ABX8ZV37_9SPHN</name>